<feature type="binding site" evidence="1">
    <location>
        <position position="22"/>
    </location>
    <ligand>
        <name>Zn(2+)</name>
        <dbReference type="ChEBI" id="CHEBI:29105"/>
    </ligand>
</feature>
<dbReference type="SUPFAM" id="SSF57716">
    <property type="entry name" value="Glucocorticoid receptor-like (DNA-binding domain)"/>
    <property type="match status" value="1"/>
</dbReference>
<dbReference type="EMBL" id="JANEYG010000021">
    <property type="protein sequence ID" value="KAJ8918999.1"/>
    <property type="molecule type" value="Genomic_DNA"/>
</dbReference>
<evidence type="ECO:0000256" key="1">
    <source>
        <dbReference type="PROSITE-ProRule" id="PRU01263"/>
    </source>
</evidence>
<dbReference type="InterPro" id="IPR012934">
    <property type="entry name" value="Znf_AD"/>
</dbReference>
<dbReference type="SMART" id="SM00868">
    <property type="entry name" value="zf-AD"/>
    <property type="match status" value="1"/>
</dbReference>
<dbReference type="PROSITE" id="PS51915">
    <property type="entry name" value="ZAD"/>
    <property type="match status" value="1"/>
</dbReference>
<keyword evidence="5" id="KW-1185">Reference proteome</keyword>
<sequence length="176" mass="20495">MADANTDVKVIYKDFPIICRICLLYGNLYPFEQNLLNLFKAIINIELTLIWPFQDEIEEKLPQHICTICSMQLKDLESFITRCKNNQVLLRNVYFESKFKSNNEYVDSDANSDVEVKYESVDIKNCEEPDSSSAIKEETPNIPSPKRRKRLRKNRPNPITCTICNKTFYGKSALIK</sequence>
<keyword evidence="1" id="KW-0862">Zinc</keyword>
<evidence type="ECO:0000256" key="2">
    <source>
        <dbReference type="SAM" id="MobiDB-lite"/>
    </source>
</evidence>
<dbReference type="Proteomes" id="UP001159042">
    <property type="component" value="Unassembled WGS sequence"/>
</dbReference>
<keyword evidence="1" id="KW-0863">Zinc-finger</keyword>
<comment type="caution">
    <text evidence="4">The sequence shown here is derived from an EMBL/GenBank/DDBJ whole genome shotgun (WGS) entry which is preliminary data.</text>
</comment>
<feature type="binding site" evidence="1">
    <location>
        <position position="69"/>
    </location>
    <ligand>
        <name>Zn(2+)</name>
        <dbReference type="ChEBI" id="CHEBI:29105"/>
    </ligand>
</feature>
<proteinExistence type="predicted"/>
<accession>A0AAV8VXJ6</accession>
<evidence type="ECO:0000313" key="5">
    <source>
        <dbReference type="Proteomes" id="UP001159042"/>
    </source>
</evidence>
<keyword evidence="1" id="KW-0479">Metal-binding</keyword>
<feature type="domain" description="ZAD" evidence="3">
    <location>
        <begin position="17"/>
        <end position="93"/>
    </location>
</feature>
<organism evidence="4 5">
    <name type="scientific">Exocentrus adspersus</name>
    <dbReference type="NCBI Taxonomy" id="1586481"/>
    <lineage>
        <taxon>Eukaryota</taxon>
        <taxon>Metazoa</taxon>
        <taxon>Ecdysozoa</taxon>
        <taxon>Arthropoda</taxon>
        <taxon>Hexapoda</taxon>
        <taxon>Insecta</taxon>
        <taxon>Pterygota</taxon>
        <taxon>Neoptera</taxon>
        <taxon>Endopterygota</taxon>
        <taxon>Coleoptera</taxon>
        <taxon>Polyphaga</taxon>
        <taxon>Cucujiformia</taxon>
        <taxon>Chrysomeloidea</taxon>
        <taxon>Cerambycidae</taxon>
        <taxon>Lamiinae</taxon>
        <taxon>Acanthocinini</taxon>
        <taxon>Exocentrus</taxon>
    </lineage>
</organism>
<evidence type="ECO:0000313" key="4">
    <source>
        <dbReference type="EMBL" id="KAJ8918999.1"/>
    </source>
</evidence>
<protein>
    <recommendedName>
        <fullName evidence="3">ZAD domain-containing protein</fullName>
    </recommendedName>
</protein>
<feature type="binding site" evidence="1">
    <location>
        <position position="66"/>
    </location>
    <ligand>
        <name>Zn(2+)</name>
        <dbReference type="ChEBI" id="CHEBI:29105"/>
    </ligand>
</feature>
<reference evidence="4 5" key="1">
    <citation type="journal article" date="2023" name="Insect Mol. Biol.">
        <title>Genome sequencing provides insights into the evolution of gene families encoding plant cell wall-degrading enzymes in longhorned beetles.</title>
        <authorList>
            <person name="Shin N.R."/>
            <person name="Okamura Y."/>
            <person name="Kirsch R."/>
            <person name="Pauchet Y."/>
        </authorList>
    </citation>
    <scope>NUCLEOTIDE SEQUENCE [LARGE SCALE GENOMIC DNA]</scope>
    <source>
        <strain evidence="4">EAD_L_NR</strain>
    </source>
</reference>
<evidence type="ECO:0000259" key="3">
    <source>
        <dbReference type="PROSITE" id="PS51915"/>
    </source>
</evidence>
<name>A0AAV8VXJ6_9CUCU</name>
<feature type="region of interest" description="Disordered" evidence="2">
    <location>
        <begin position="128"/>
        <end position="152"/>
    </location>
</feature>
<dbReference type="AlphaFoldDB" id="A0AAV8VXJ6"/>
<dbReference type="GO" id="GO:0008270">
    <property type="term" value="F:zinc ion binding"/>
    <property type="evidence" value="ECO:0007669"/>
    <property type="project" value="UniProtKB-UniRule"/>
</dbReference>
<dbReference type="GO" id="GO:0005634">
    <property type="term" value="C:nucleus"/>
    <property type="evidence" value="ECO:0007669"/>
    <property type="project" value="InterPro"/>
</dbReference>
<feature type="binding site" evidence="1">
    <location>
        <position position="19"/>
    </location>
    <ligand>
        <name>Zn(2+)</name>
        <dbReference type="ChEBI" id="CHEBI:29105"/>
    </ligand>
</feature>
<gene>
    <name evidence="4" type="ORF">NQ315_016903</name>
</gene>